<reference evidence="1 2" key="2">
    <citation type="journal article" date="2022" name="Mol. Ecol. Resour.">
        <title>The genomes of chicory, endive, great burdock and yacon provide insights into Asteraceae paleo-polyploidization history and plant inulin production.</title>
        <authorList>
            <person name="Fan W."/>
            <person name="Wang S."/>
            <person name="Wang H."/>
            <person name="Wang A."/>
            <person name="Jiang F."/>
            <person name="Liu H."/>
            <person name="Zhao H."/>
            <person name="Xu D."/>
            <person name="Zhang Y."/>
        </authorList>
    </citation>
    <scope>NUCLEOTIDE SEQUENCE [LARGE SCALE GENOMIC DNA]</scope>
    <source>
        <strain evidence="2">cv. Niubang</strain>
    </source>
</reference>
<dbReference type="Proteomes" id="UP001055879">
    <property type="component" value="Linkage Group LG10"/>
</dbReference>
<evidence type="ECO:0000313" key="1">
    <source>
        <dbReference type="EMBL" id="KAI3697329.1"/>
    </source>
</evidence>
<organism evidence="1 2">
    <name type="scientific">Arctium lappa</name>
    <name type="common">Greater burdock</name>
    <name type="synonym">Lappa major</name>
    <dbReference type="NCBI Taxonomy" id="4217"/>
    <lineage>
        <taxon>Eukaryota</taxon>
        <taxon>Viridiplantae</taxon>
        <taxon>Streptophyta</taxon>
        <taxon>Embryophyta</taxon>
        <taxon>Tracheophyta</taxon>
        <taxon>Spermatophyta</taxon>
        <taxon>Magnoliopsida</taxon>
        <taxon>eudicotyledons</taxon>
        <taxon>Gunneridae</taxon>
        <taxon>Pentapetalae</taxon>
        <taxon>asterids</taxon>
        <taxon>campanulids</taxon>
        <taxon>Asterales</taxon>
        <taxon>Asteraceae</taxon>
        <taxon>Carduoideae</taxon>
        <taxon>Cardueae</taxon>
        <taxon>Arctiinae</taxon>
        <taxon>Arctium</taxon>
    </lineage>
</organism>
<accession>A0ACB8ZJ46</accession>
<reference evidence="2" key="1">
    <citation type="journal article" date="2022" name="Mol. Ecol. Resour.">
        <title>The genomes of chicory, endive, great burdock and yacon provide insights into Asteraceae palaeo-polyploidization history and plant inulin production.</title>
        <authorList>
            <person name="Fan W."/>
            <person name="Wang S."/>
            <person name="Wang H."/>
            <person name="Wang A."/>
            <person name="Jiang F."/>
            <person name="Liu H."/>
            <person name="Zhao H."/>
            <person name="Xu D."/>
            <person name="Zhang Y."/>
        </authorList>
    </citation>
    <scope>NUCLEOTIDE SEQUENCE [LARGE SCALE GENOMIC DNA]</scope>
    <source>
        <strain evidence="2">cv. Niubang</strain>
    </source>
</reference>
<name>A0ACB8ZJ46_ARCLA</name>
<keyword evidence="2" id="KW-1185">Reference proteome</keyword>
<proteinExistence type="predicted"/>
<protein>
    <submittedName>
        <fullName evidence="1">Uncharacterized protein</fullName>
    </submittedName>
</protein>
<dbReference type="EMBL" id="CM042056">
    <property type="protein sequence ID" value="KAI3697329.1"/>
    <property type="molecule type" value="Genomic_DNA"/>
</dbReference>
<sequence length="142" mass="16591">MLSHLTNDNLDAHICDFKMCNDINQKIDALEHSSQSITITLHFSLVTAGKDSYQHLHYHSSVAAALALPLPLVVLSWIVPLNFDNVLNRFCTWWWWWWWWKLIAHRLPSRSAIMGYGICMNHLDKGFTVSFVEHLGYYILTY</sequence>
<comment type="caution">
    <text evidence="1">The sequence shown here is derived from an EMBL/GenBank/DDBJ whole genome shotgun (WGS) entry which is preliminary data.</text>
</comment>
<gene>
    <name evidence="1" type="ORF">L6452_30275</name>
</gene>
<evidence type="ECO:0000313" key="2">
    <source>
        <dbReference type="Proteomes" id="UP001055879"/>
    </source>
</evidence>